<dbReference type="InterPro" id="IPR033721">
    <property type="entry name" value="ProRS_core_arch_euk"/>
</dbReference>
<evidence type="ECO:0000256" key="1">
    <source>
        <dbReference type="ARBA" id="ARBA00012831"/>
    </source>
</evidence>
<dbReference type="InterPro" id="IPR006195">
    <property type="entry name" value="aa-tRNA-synth_II"/>
</dbReference>
<dbReference type="EC" id="6.1.1.15" evidence="1"/>
<sequence>MSEARDIAREKSKQQKQAIRGGDVTFYLPKTRDTFADWYDAVMDAAELVDRRYPVKGCIVFRPYGFFMENAIMRMCEEEYAKQGIELVLFPTVIPESYLKAESDHIKGFEAECFWVEKGGLHPLEERLALRPTSETAIYSMFAKWVRSYKDLPIKINQTCTIFRHETKNTKPLIRIREVHWNEAHCCHPTAEEAVEQLEAYWKVYDAITEGELCFKGIKLQRAPWDKFAGSVYTEVLDTIMPCGRVIQAASIHNLGQGFSKVFDMTYTNKDNIQVHPFLTCAGISTRVMACALSIHGDEKGLVLPPLIAQYQVVILPVGCGRKNNEEADRRVMAKVEEIRSTLVNKLKLRVHVDTNTSMSIGEKLYYYEVKGVPLRIELGNRDLEKNECVLVARDQGKDGKKSLSLDEVLSIASSTTEHHELILKNVILDELLAYKARLAQRAREFHESMVSEATSMEEIVRIINEKGGAVRFPFFTIGEDGKEWDDKLREQCSAEIRGYWPREKVPEGLKCALTGKPAVCYMYCAKAY</sequence>
<keyword evidence="3" id="KW-0547">Nucleotide-binding</keyword>
<dbReference type="CDD" id="cd00778">
    <property type="entry name" value="ProRS_core_arch_euk"/>
    <property type="match status" value="1"/>
</dbReference>
<dbReference type="Pfam" id="PF03129">
    <property type="entry name" value="HGTP_anticodon"/>
    <property type="match status" value="1"/>
</dbReference>
<dbReference type="GO" id="GO:0005737">
    <property type="term" value="C:cytoplasm"/>
    <property type="evidence" value="ECO:0007669"/>
    <property type="project" value="InterPro"/>
</dbReference>
<evidence type="ECO:0000256" key="7">
    <source>
        <dbReference type="ARBA" id="ARBA00029731"/>
    </source>
</evidence>
<dbReference type="Gene3D" id="3.30.930.10">
    <property type="entry name" value="Bira Bifunctional Protein, Domain 2"/>
    <property type="match status" value="1"/>
</dbReference>
<comment type="catalytic activity">
    <reaction evidence="8">
        <text>tRNA(Pro) + L-proline + ATP = L-prolyl-tRNA(Pro) + AMP + diphosphate</text>
        <dbReference type="Rhea" id="RHEA:14305"/>
        <dbReference type="Rhea" id="RHEA-COMP:9700"/>
        <dbReference type="Rhea" id="RHEA-COMP:9702"/>
        <dbReference type="ChEBI" id="CHEBI:30616"/>
        <dbReference type="ChEBI" id="CHEBI:33019"/>
        <dbReference type="ChEBI" id="CHEBI:60039"/>
        <dbReference type="ChEBI" id="CHEBI:78442"/>
        <dbReference type="ChEBI" id="CHEBI:78532"/>
        <dbReference type="ChEBI" id="CHEBI:456215"/>
        <dbReference type="EC" id="6.1.1.15"/>
    </reaction>
</comment>
<dbReference type="InterPro" id="IPR045864">
    <property type="entry name" value="aa-tRNA-synth_II/BPL/LPL"/>
</dbReference>
<dbReference type="InterPro" id="IPR002316">
    <property type="entry name" value="Pro-tRNA-ligase_IIa"/>
</dbReference>
<dbReference type="PRINTS" id="PR01046">
    <property type="entry name" value="TRNASYNTHPRO"/>
</dbReference>
<evidence type="ECO:0000313" key="11">
    <source>
        <dbReference type="Proteomes" id="UP000315496"/>
    </source>
</evidence>
<gene>
    <name evidence="10" type="ORF">GMRT_21507</name>
</gene>
<organism evidence="10 11">
    <name type="scientific">Giardia muris</name>
    <dbReference type="NCBI Taxonomy" id="5742"/>
    <lineage>
        <taxon>Eukaryota</taxon>
        <taxon>Metamonada</taxon>
        <taxon>Diplomonadida</taxon>
        <taxon>Hexamitidae</taxon>
        <taxon>Giardiinae</taxon>
        <taxon>Giardia</taxon>
    </lineage>
</organism>
<dbReference type="Pfam" id="PF09180">
    <property type="entry name" value="ProRS-C_1"/>
    <property type="match status" value="1"/>
</dbReference>
<name>A0A4Z1T943_GIAMU</name>
<evidence type="ECO:0000313" key="10">
    <source>
        <dbReference type="EMBL" id="TNJ30663.1"/>
    </source>
</evidence>
<dbReference type="Gene3D" id="3.30.110.30">
    <property type="entry name" value="C-terminal domain of ProRS"/>
    <property type="match status" value="1"/>
</dbReference>
<keyword evidence="6 10" id="KW-0030">Aminoacyl-tRNA synthetase</keyword>
<dbReference type="InterPro" id="IPR036621">
    <property type="entry name" value="Anticodon-bd_dom_sf"/>
</dbReference>
<dbReference type="SUPFAM" id="SSF52954">
    <property type="entry name" value="Class II aaRS ABD-related"/>
    <property type="match status" value="1"/>
</dbReference>
<dbReference type="InterPro" id="IPR017449">
    <property type="entry name" value="Pro-tRNA_synth_II"/>
</dbReference>
<evidence type="ECO:0000256" key="5">
    <source>
        <dbReference type="ARBA" id="ARBA00022917"/>
    </source>
</evidence>
<evidence type="ECO:0000256" key="6">
    <source>
        <dbReference type="ARBA" id="ARBA00023146"/>
    </source>
</evidence>
<dbReference type="SUPFAM" id="SSF64586">
    <property type="entry name" value="C-terminal domain of ProRS"/>
    <property type="match status" value="1"/>
</dbReference>
<evidence type="ECO:0000256" key="2">
    <source>
        <dbReference type="ARBA" id="ARBA00022598"/>
    </source>
</evidence>
<evidence type="ECO:0000256" key="4">
    <source>
        <dbReference type="ARBA" id="ARBA00022840"/>
    </source>
</evidence>
<dbReference type="OrthoDB" id="1350766at2759"/>
<dbReference type="InterPro" id="IPR004154">
    <property type="entry name" value="Anticodon-bd"/>
</dbReference>
<dbReference type="SMART" id="SM00946">
    <property type="entry name" value="ProRS-C_1"/>
    <property type="match status" value="1"/>
</dbReference>
<protein>
    <recommendedName>
        <fullName evidence="1">proline--tRNA ligase</fullName>
        <ecNumber evidence="1">6.1.1.15</ecNumber>
    </recommendedName>
    <alternativeName>
        <fullName evidence="7">Prolyl-tRNA synthetase</fullName>
    </alternativeName>
</protein>
<dbReference type="GO" id="GO:0017101">
    <property type="term" value="C:aminoacyl-tRNA synthetase multienzyme complex"/>
    <property type="evidence" value="ECO:0007669"/>
    <property type="project" value="TreeGrafter"/>
</dbReference>
<dbReference type="GO" id="GO:0005524">
    <property type="term" value="F:ATP binding"/>
    <property type="evidence" value="ECO:0007669"/>
    <property type="project" value="UniProtKB-KW"/>
</dbReference>
<dbReference type="GO" id="GO:0006433">
    <property type="term" value="P:prolyl-tRNA aminoacylation"/>
    <property type="evidence" value="ECO:0007669"/>
    <property type="project" value="InterPro"/>
</dbReference>
<dbReference type="Pfam" id="PF00587">
    <property type="entry name" value="tRNA-synt_2b"/>
    <property type="match status" value="1"/>
</dbReference>
<dbReference type="InterPro" id="IPR002314">
    <property type="entry name" value="aa-tRNA-synt_IIb"/>
</dbReference>
<keyword evidence="2" id="KW-0436">Ligase</keyword>
<dbReference type="SUPFAM" id="SSF55681">
    <property type="entry name" value="Class II aaRS and biotin synthetases"/>
    <property type="match status" value="1"/>
</dbReference>
<dbReference type="Proteomes" id="UP000315496">
    <property type="component" value="Chromosome 1"/>
</dbReference>
<reference evidence="10 11" key="1">
    <citation type="submission" date="2019-05" db="EMBL/GenBank/DDBJ databases">
        <title>The compact genome of Giardia muris reveals important steps in the evolution of intestinal protozoan parasites.</title>
        <authorList>
            <person name="Xu F."/>
            <person name="Jimenez-Gonzalez A."/>
            <person name="Einarsson E."/>
            <person name="Astvaldsson A."/>
            <person name="Peirasmaki D."/>
            <person name="Eckmann L."/>
            <person name="Andersson J.O."/>
            <person name="Svard S.G."/>
            <person name="Jerlstrom-Hultqvist J."/>
        </authorList>
    </citation>
    <scope>NUCLEOTIDE SEQUENCE [LARGE SCALE GENOMIC DNA]</scope>
    <source>
        <strain evidence="10 11">Roberts-Thomson</strain>
    </source>
</reference>
<keyword evidence="4" id="KW-0067">ATP-binding</keyword>
<dbReference type="PROSITE" id="PS50862">
    <property type="entry name" value="AA_TRNA_LIGASE_II"/>
    <property type="match status" value="1"/>
</dbReference>
<proteinExistence type="inferred from homology"/>
<keyword evidence="5" id="KW-0648">Protein biosynthesis</keyword>
<dbReference type="AlphaFoldDB" id="A0A4Z1T943"/>
<dbReference type="InterPro" id="IPR004499">
    <property type="entry name" value="Pro-tRNA-ligase_IIa_arc-type"/>
</dbReference>
<accession>A0A4Z1T943</accession>
<dbReference type="NCBIfam" id="TIGR00408">
    <property type="entry name" value="proS_fam_I"/>
    <property type="match status" value="1"/>
</dbReference>
<comment type="caution">
    <text evidence="10">The sequence shown here is derived from an EMBL/GenBank/DDBJ whole genome shotgun (WGS) entry which is preliminary data.</text>
</comment>
<evidence type="ECO:0000256" key="3">
    <source>
        <dbReference type="ARBA" id="ARBA00022741"/>
    </source>
</evidence>
<dbReference type="PANTHER" id="PTHR43382:SF2">
    <property type="entry name" value="BIFUNCTIONAL GLUTAMATE_PROLINE--TRNA LIGASE"/>
    <property type="match status" value="1"/>
</dbReference>
<keyword evidence="11" id="KW-1185">Reference proteome</keyword>
<evidence type="ECO:0000259" key="9">
    <source>
        <dbReference type="PROSITE" id="PS50862"/>
    </source>
</evidence>
<dbReference type="VEuPathDB" id="GiardiaDB:GMRT_21507"/>
<feature type="domain" description="Aminoacyl-transfer RNA synthetases class-II family profile" evidence="9">
    <location>
        <begin position="68"/>
        <end position="305"/>
    </location>
</feature>
<dbReference type="GO" id="GO:0004827">
    <property type="term" value="F:proline-tRNA ligase activity"/>
    <property type="evidence" value="ECO:0007669"/>
    <property type="project" value="UniProtKB-EC"/>
</dbReference>
<dbReference type="FunFam" id="3.30.930.10:FF:000037">
    <property type="entry name" value="Proline--tRNA ligase"/>
    <property type="match status" value="1"/>
</dbReference>
<dbReference type="PANTHER" id="PTHR43382">
    <property type="entry name" value="PROLYL-TRNA SYNTHETASE"/>
    <property type="match status" value="1"/>
</dbReference>
<dbReference type="Gene3D" id="3.40.50.800">
    <property type="entry name" value="Anticodon-binding domain"/>
    <property type="match status" value="1"/>
</dbReference>
<dbReference type="EMBL" id="VDLU01000001">
    <property type="protein sequence ID" value="TNJ30663.1"/>
    <property type="molecule type" value="Genomic_DNA"/>
</dbReference>
<dbReference type="InterPro" id="IPR016061">
    <property type="entry name" value="Pro-tRNA_ligase_II_C"/>
</dbReference>
<evidence type="ECO:0000256" key="8">
    <source>
        <dbReference type="ARBA" id="ARBA00047671"/>
    </source>
</evidence>
<dbReference type="HAMAP" id="MF_01571">
    <property type="entry name" value="Pro_tRNA_synth_type3"/>
    <property type="match status" value="1"/>
</dbReference>